<evidence type="ECO:0000313" key="7">
    <source>
        <dbReference type="EMBL" id="EPR78732.1"/>
    </source>
</evidence>
<evidence type="ECO:0000259" key="6">
    <source>
        <dbReference type="Pfam" id="PF13087"/>
    </source>
</evidence>
<sequence length="1285" mass="151889">MEQNFVTTSKTKFIDDLDDLLMEKINTPHLWCEDYSSSIFVLNSLFAYKDTKRIESILKLVFNEINSCVKCLEGYYKCKKDILSYERIEYIKLLDNQRIKESLQKDDFVNMIPEVILYNWMALKDPIIRDEIFKQLHKFVSEEKKLFLKITFSIILFCTSEYKELVSRSIKTIYHFSLKDDAYLHSSRHEYEYILGHPIFSNTQNSAYTDIKPSKWLMITLLYIALDGSFFDESIIPAVENAYRKCNNIEEKELIFRLTIMLCRRKKSWELKFKSLFIKLLNEIRLEKEELKEKQDILLFMNKTRVFVNSFDIFCRIRLEDEYLSHFNTINCDISSVIYENHHLIFNIINFMINYPYFEKMMISCIKKNINSTFVKKCIDSLWGFLLNSADREASSDRMYKLLCIFNSILINIESINEEINVSPLANLINLFVFDLEEYIKEEKVKNLYMHIKNRIKRIFCAKNNAISELPDEKILYITLWVNLPYINGIEKIEFLNEQQLLVSNIFQRMNSFFVRFRKYPPLLTILLDYIQKFTFVRYELFLELFNIIFNDPLNEKVFLLILEKIGSVTMNEENKKDSFLKEGEWISVLEKMEFDIRPYFYDFVYKLNDFLEEKGLKKDSVIVKINDFCKRLEIKPVRIRKARNYFSNKFETKLKEQVTKGKNIEKNLPNASDNYKIDEKEGLGKSIIIKNGKEENNNRNNTRGRNRRKVKEDLTVEPSLSTIDNFVSEIKLGQDIKKIKYSHKITPQTTVDDLLNILIETDFIFSIHSDIEFSKEYTIDSYFKYLINILFQKYRADIKKKLQENQITYEAEVISINDKIITVKPKEGINQMDILFIYLKNNSGNFFGYVKTVGDKIEIITNQKIEEKTITSIKFMNIKNMEQYIADYTNIILFIKNPYLPILENKNNYIFDRNIPTKEYPEYKLNKSQEITLSFALNNKDNISLIGGMAGTGKTKLIECILAENKDKNILVCAKYPSSLNELYGRIKNKKYNIVLNNTPQEIDNQNPSIILSLTGFFLGGIKKKIDILIIEDASLCDELDTLQPLILSPNKIILVGDPTFKGLNLFNRMSLQFPMSSLFFQQRMDYSMMRFVSRYFYDGKMMYDEEMLKNRKNLYKRNFLINTYVDIEGTEEFVANNGYINYNEANCIIRIISNIQNKLLNYKIAVLTPYPAQCSLIQNLLNEKNLDKNIIISTFDNFVGKESEVVLISTVRTDKDFYYDDKNIICVALSRAKYFLCIVGNRDVNRKFTPWNKLLLFYSKYHMIVLEDNGILKKKTVMKKLML</sequence>
<organism evidence="7 8">
    <name type="scientific">Spraguea lophii (strain 42_110)</name>
    <name type="common">Microsporidian parasite</name>
    <dbReference type="NCBI Taxonomy" id="1358809"/>
    <lineage>
        <taxon>Eukaryota</taxon>
        <taxon>Fungi</taxon>
        <taxon>Fungi incertae sedis</taxon>
        <taxon>Microsporidia</taxon>
        <taxon>Spragueidae</taxon>
        <taxon>Spraguea</taxon>
    </lineage>
</organism>
<feature type="region of interest" description="Disordered" evidence="5">
    <location>
        <begin position="689"/>
        <end position="712"/>
    </location>
</feature>
<feature type="domain" description="DNA2/NAM7 helicase-like C-terminal" evidence="6">
    <location>
        <begin position="1066"/>
        <end position="1244"/>
    </location>
</feature>
<dbReference type="Proteomes" id="UP000014978">
    <property type="component" value="Unassembled WGS sequence"/>
</dbReference>
<proteinExistence type="predicted"/>
<dbReference type="GO" id="GO:0043139">
    <property type="term" value="F:5'-3' DNA helicase activity"/>
    <property type="evidence" value="ECO:0007669"/>
    <property type="project" value="TreeGrafter"/>
</dbReference>
<gene>
    <name evidence="7" type="ORF">SLOPH_236</name>
</gene>
<evidence type="ECO:0000313" key="8">
    <source>
        <dbReference type="Proteomes" id="UP000014978"/>
    </source>
</evidence>
<dbReference type="InterPro" id="IPR041679">
    <property type="entry name" value="DNA2/NAM7-like_C"/>
</dbReference>
<dbReference type="EMBL" id="ATCN01000587">
    <property type="protein sequence ID" value="EPR78732.1"/>
    <property type="molecule type" value="Genomic_DNA"/>
</dbReference>
<dbReference type="SUPFAM" id="SSF52540">
    <property type="entry name" value="P-loop containing nucleoside triphosphate hydrolases"/>
    <property type="match status" value="1"/>
</dbReference>
<dbReference type="GO" id="GO:0016787">
    <property type="term" value="F:hydrolase activity"/>
    <property type="evidence" value="ECO:0007669"/>
    <property type="project" value="UniProtKB-KW"/>
</dbReference>
<dbReference type="CDD" id="cd18808">
    <property type="entry name" value="SF1_C_Upf1"/>
    <property type="match status" value="1"/>
</dbReference>
<dbReference type="OMA" id="WHRICIT"/>
<dbReference type="GO" id="GO:0005524">
    <property type="term" value="F:ATP binding"/>
    <property type="evidence" value="ECO:0007669"/>
    <property type="project" value="UniProtKB-KW"/>
</dbReference>
<evidence type="ECO:0000256" key="4">
    <source>
        <dbReference type="ARBA" id="ARBA00022840"/>
    </source>
</evidence>
<keyword evidence="2" id="KW-0378">Hydrolase</keyword>
<evidence type="ECO:0000256" key="2">
    <source>
        <dbReference type="ARBA" id="ARBA00022801"/>
    </source>
</evidence>
<dbReference type="InterPro" id="IPR047187">
    <property type="entry name" value="SF1_C_Upf1"/>
</dbReference>
<dbReference type="PANTHER" id="PTHR43788:SF8">
    <property type="entry name" value="DNA-BINDING PROTEIN SMUBP-2"/>
    <property type="match status" value="1"/>
</dbReference>
<dbReference type="HOGENOM" id="CLU_262742_0_0_1"/>
<accession>S7WAH1</accession>
<dbReference type="VEuPathDB" id="MicrosporidiaDB:SLOPH_236"/>
<keyword evidence="1" id="KW-0547">Nucleotide-binding</keyword>
<dbReference type="InterPro" id="IPR027417">
    <property type="entry name" value="P-loop_NTPase"/>
</dbReference>
<keyword evidence="4" id="KW-0067">ATP-binding</keyword>
<dbReference type="Gene3D" id="3.40.50.300">
    <property type="entry name" value="P-loop containing nucleotide triphosphate hydrolases"/>
    <property type="match status" value="2"/>
</dbReference>
<evidence type="ECO:0000256" key="5">
    <source>
        <dbReference type="SAM" id="MobiDB-lite"/>
    </source>
</evidence>
<keyword evidence="8" id="KW-1185">Reference proteome</keyword>
<dbReference type="Pfam" id="PF13087">
    <property type="entry name" value="AAA_12"/>
    <property type="match status" value="1"/>
</dbReference>
<reference evidence="8" key="1">
    <citation type="journal article" date="2013" name="PLoS Genet.">
        <title>The genome of Spraguea lophii and the basis of host-microsporidian interactions.</title>
        <authorList>
            <person name="Campbell S.E."/>
            <person name="Williams T.A."/>
            <person name="Yousuf A."/>
            <person name="Soanes D.M."/>
            <person name="Paszkiewicz K.H."/>
            <person name="Williams B.A.P."/>
        </authorList>
    </citation>
    <scope>NUCLEOTIDE SEQUENCE [LARGE SCALE GENOMIC DNA]</scope>
    <source>
        <strain evidence="8">42_110</strain>
    </source>
</reference>
<comment type="caution">
    <text evidence="7">The sequence shown here is derived from an EMBL/GenBank/DDBJ whole genome shotgun (WGS) entry which is preliminary data.</text>
</comment>
<dbReference type="InterPro" id="IPR050534">
    <property type="entry name" value="Coronavir_polyprotein_1ab"/>
</dbReference>
<dbReference type="InParanoid" id="S7WAH1"/>
<protein>
    <recommendedName>
        <fullName evidence="6">DNA2/NAM7 helicase-like C-terminal domain-containing protein</fullName>
    </recommendedName>
</protein>
<evidence type="ECO:0000256" key="3">
    <source>
        <dbReference type="ARBA" id="ARBA00022806"/>
    </source>
</evidence>
<evidence type="ECO:0000256" key="1">
    <source>
        <dbReference type="ARBA" id="ARBA00022741"/>
    </source>
</evidence>
<dbReference type="OrthoDB" id="6513042at2759"/>
<name>S7WAH1_SPRLO</name>
<dbReference type="STRING" id="1358809.S7WAH1"/>
<keyword evidence="3" id="KW-0347">Helicase</keyword>
<dbReference type="PANTHER" id="PTHR43788">
    <property type="entry name" value="DNA2/NAM7 HELICASE FAMILY MEMBER"/>
    <property type="match status" value="1"/>
</dbReference>